<gene>
    <name evidence="2" type="ORF">QO034_20880</name>
</gene>
<dbReference type="Gene3D" id="3.40.1350.10">
    <property type="match status" value="1"/>
</dbReference>
<proteinExistence type="predicted"/>
<evidence type="ECO:0000259" key="1">
    <source>
        <dbReference type="Pfam" id="PF04471"/>
    </source>
</evidence>
<protein>
    <submittedName>
        <fullName evidence="2">Restriction endonuclease</fullName>
    </submittedName>
</protein>
<evidence type="ECO:0000313" key="3">
    <source>
        <dbReference type="Proteomes" id="UP001227126"/>
    </source>
</evidence>
<dbReference type="PANTHER" id="PTHR30015">
    <property type="entry name" value="MRR RESTRICTION SYSTEM PROTEIN"/>
    <property type="match status" value="1"/>
</dbReference>
<organism evidence="2 3">
    <name type="scientific">Sedimentitalea xiamensis</name>
    <dbReference type="NCBI Taxonomy" id="3050037"/>
    <lineage>
        <taxon>Bacteria</taxon>
        <taxon>Pseudomonadati</taxon>
        <taxon>Pseudomonadota</taxon>
        <taxon>Alphaproteobacteria</taxon>
        <taxon>Rhodobacterales</taxon>
        <taxon>Paracoccaceae</taxon>
        <taxon>Sedimentitalea</taxon>
    </lineage>
</organism>
<dbReference type="SUPFAM" id="SSF52980">
    <property type="entry name" value="Restriction endonuclease-like"/>
    <property type="match status" value="1"/>
</dbReference>
<dbReference type="InterPro" id="IPR011335">
    <property type="entry name" value="Restrct_endonuc-II-like"/>
</dbReference>
<keyword evidence="2" id="KW-0378">Hydrolase</keyword>
<dbReference type="Pfam" id="PF04471">
    <property type="entry name" value="Mrr_cat"/>
    <property type="match status" value="1"/>
</dbReference>
<keyword evidence="2" id="KW-0540">Nuclease</keyword>
<dbReference type="EMBL" id="JASNJE010000040">
    <property type="protein sequence ID" value="MDK3075535.1"/>
    <property type="molecule type" value="Genomic_DNA"/>
</dbReference>
<name>A0ABT7FK74_9RHOB</name>
<reference evidence="2 3" key="1">
    <citation type="submission" date="2023-05" db="EMBL/GenBank/DDBJ databases">
        <title>Sedimentitalea sp. nov. JM2-8.</title>
        <authorList>
            <person name="Huang J."/>
        </authorList>
    </citation>
    <scope>NUCLEOTIDE SEQUENCE [LARGE SCALE GENOMIC DNA]</scope>
    <source>
        <strain evidence="2 3">JM2-8</strain>
    </source>
</reference>
<dbReference type="RefSeq" id="WP_284487459.1">
    <property type="nucleotide sequence ID" value="NZ_JASNJE010000040.1"/>
</dbReference>
<dbReference type="InterPro" id="IPR052906">
    <property type="entry name" value="Type_IV_Methyl-Rstrct_Enzyme"/>
</dbReference>
<dbReference type="InterPro" id="IPR007560">
    <property type="entry name" value="Restrct_endonuc_IV_Mrr"/>
</dbReference>
<feature type="domain" description="Restriction endonuclease type IV Mrr" evidence="1">
    <location>
        <begin position="103"/>
        <end position="217"/>
    </location>
</feature>
<dbReference type="InterPro" id="IPR011856">
    <property type="entry name" value="tRNA_endonuc-like_dom_sf"/>
</dbReference>
<keyword evidence="3" id="KW-1185">Reference proteome</keyword>
<dbReference type="Proteomes" id="UP001227126">
    <property type="component" value="Unassembled WGS sequence"/>
</dbReference>
<keyword evidence="2" id="KW-0255">Endonuclease</keyword>
<sequence>MGILPDIHIWYMSLAGAVWLDGKAEKMGLSLGLGLGLGSHGAPARPKNDLDELSHELLLPAELLNIVDEANEGAIVTALSYPWATIFAQLKKDPELLFQFSKSPHVFEEFVAASWDKAGFKVTLTPRSGDGGKDVIAEKSGFGAIRILDQCKAFSRGHRVGPNDVRAMMGTMALNTNASKAVISTTSVFSPTIRNEWESFIPYRLELREGPDIVDWLSTLESK</sequence>
<dbReference type="GO" id="GO:0004519">
    <property type="term" value="F:endonuclease activity"/>
    <property type="evidence" value="ECO:0007669"/>
    <property type="project" value="UniProtKB-KW"/>
</dbReference>
<dbReference type="PANTHER" id="PTHR30015:SF6">
    <property type="entry name" value="SLL1429 PROTEIN"/>
    <property type="match status" value="1"/>
</dbReference>
<evidence type="ECO:0000313" key="2">
    <source>
        <dbReference type="EMBL" id="MDK3075535.1"/>
    </source>
</evidence>
<comment type="caution">
    <text evidence="2">The sequence shown here is derived from an EMBL/GenBank/DDBJ whole genome shotgun (WGS) entry which is preliminary data.</text>
</comment>
<accession>A0ABT7FK74</accession>